<evidence type="ECO:0000256" key="15">
    <source>
        <dbReference type="ARBA" id="ARBA00047899"/>
    </source>
</evidence>
<evidence type="ECO:0000256" key="14">
    <source>
        <dbReference type="ARBA" id="ARBA00023180"/>
    </source>
</evidence>
<dbReference type="CDD" id="cd14066">
    <property type="entry name" value="STKc_IRAK"/>
    <property type="match status" value="1"/>
</dbReference>
<keyword evidence="3" id="KW-0723">Serine/threonine-protein kinase</keyword>
<dbReference type="InterPro" id="IPR021820">
    <property type="entry name" value="S-locus_recpt_kinase_C"/>
</dbReference>
<dbReference type="GO" id="GO:0004674">
    <property type="term" value="F:protein serine/threonine kinase activity"/>
    <property type="evidence" value="ECO:0007669"/>
    <property type="project" value="UniProtKB-KW"/>
</dbReference>
<dbReference type="PROSITE" id="PS00108">
    <property type="entry name" value="PROTEIN_KINASE_ST"/>
    <property type="match status" value="1"/>
</dbReference>
<dbReference type="FunFam" id="3.30.200.20:FF:000195">
    <property type="entry name" value="G-type lectin S-receptor-like serine/threonine-protein kinase"/>
    <property type="match status" value="1"/>
</dbReference>
<evidence type="ECO:0000256" key="8">
    <source>
        <dbReference type="ARBA" id="ARBA00022741"/>
    </source>
</evidence>
<dbReference type="PROSITE" id="PS51473">
    <property type="entry name" value="GNK2"/>
    <property type="match status" value="2"/>
</dbReference>
<keyword evidence="22" id="KW-1185">Reference proteome</keyword>
<feature type="domain" description="Protein kinase" evidence="19">
    <location>
        <begin position="369"/>
        <end position="655"/>
    </location>
</feature>
<feature type="domain" description="Gnk2-homologous" evidence="20">
    <location>
        <begin position="23"/>
        <end position="128"/>
    </location>
</feature>
<dbReference type="InterPro" id="IPR002902">
    <property type="entry name" value="GNK2"/>
</dbReference>
<dbReference type="InterPro" id="IPR011009">
    <property type="entry name" value="Kinase-like_dom_sf"/>
</dbReference>
<feature type="signal peptide" evidence="18">
    <location>
        <begin position="1"/>
        <end position="19"/>
    </location>
</feature>
<evidence type="ECO:0000313" key="22">
    <source>
        <dbReference type="Proteomes" id="UP000479710"/>
    </source>
</evidence>
<evidence type="ECO:0000259" key="20">
    <source>
        <dbReference type="PROSITE" id="PS51473"/>
    </source>
</evidence>
<dbReference type="FunFam" id="3.30.430.20:FF:000002">
    <property type="entry name" value="Cysteine-rich receptor-like protein kinase 10"/>
    <property type="match status" value="1"/>
</dbReference>
<evidence type="ECO:0000256" key="5">
    <source>
        <dbReference type="ARBA" id="ARBA00022692"/>
    </source>
</evidence>
<dbReference type="PROSITE" id="PS50011">
    <property type="entry name" value="PROTEIN_KINASE_DOM"/>
    <property type="match status" value="1"/>
</dbReference>
<feature type="transmembrane region" description="Helical" evidence="17">
    <location>
        <begin position="297"/>
        <end position="320"/>
    </location>
</feature>
<evidence type="ECO:0000256" key="18">
    <source>
        <dbReference type="SAM" id="SignalP"/>
    </source>
</evidence>
<dbReference type="Pfam" id="PF01657">
    <property type="entry name" value="Stress-antifung"/>
    <property type="match status" value="2"/>
</dbReference>
<keyword evidence="14" id="KW-0325">Glycoprotein</keyword>
<dbReference type="OrthoDB" id="663250at2759"/>
<organism evidence="21 22">
    <name type="scientific">Oryza meyeriana var. granulata</name>
    <dbReference type="NCBI Taxonomy" id="110450"/>
    <lineage>
        <taxon>Eukaryota</taxon>
        <taxon>Viridiplantae</taxon>
        <taxon>Streptophyta</taxon>
        <taxon>Embryophyta</taxon>
        <taxon>Tracheophyta</taxon>
        <taxon>Spermatophyta</taxon>
        <taxon>Magnoliopsida</taxon>
        <taxon>Liliopsida</taxon>
        <taxon>Poales</taxon>
        <taxon>Poaceae</taxon>
        <taxon>BOP clade</taxon>
        <taxon>Oryzoideae</taxon>
        <taxon>Oryzeae</taxon>
        <taxon>Oryzinae</taxon>
        <taxon>Oryza</taxon>
        <taxon>Oryza meyeriana</taxon>
    </lineage>
</organism>
<dbReference type="InterPro" id="IPR038408">
    <property type="entry name" value="GNK2_sf"/>
</dbReference>
<evidence type="ECO:0000256" key="1">
    <source>
        <dbReference type="ARBA" id="ARBA00004167"/>
    </source>
</evidence>
<dbReference type="Pfam" id="PF11883">
    <property type="entry name" value="DUF3403"/>
    <property type="match status" value="1"/>
</dbReference>
<dbReference type="SUPFAM" id="SSF56112">
    <property type="entry name" value="Protein kinase-like (PK-like)"/>
    <property type="match status" value="1"/>
</dbReference>
<evidence type="ECO:0000256" key="12">
    <source>
        <dbReference type="ARBA" id="ARBA00023136"/>
    </source>
</evidence>
<dbReference type="Pfam" id="PF07714">
    <property type="entry name" value="PK_Tyr_Ser-Thr"/>
    <property type="match status" value="1"/>
</dbReference>
<dbReference type="SMART" id="SM00220">
    <property type="entry name" value="S_TKc"/>
    <property type="match status" value="1"/>
</dbReference>
<evidence type="ECO:0000256" key="13">
    <source>
        <dbReference type="ARBA" id="ARBA00023157"/>
    </source>
</evidence>
<dbReference type="GO" id="GO:0005524">
    <property type="term" value="F:ATP binding"/>
    <property type="evidence" value="ECO:0007669"/>
    <property type="project" value="UniProtKB-KW"/>
</dbReference>
<sequence length="685" mass="75682">MTIVVVVLILGFYPIPAVAADDPDMWWYCGTTGNYTATRAYESNLELLTAALSKNASTPTSLFGKGSVGAAPNTVYGVTLCRGDAEADACGACTADAFRNARRLCPHSKDSTIVNDAGCYLRFSDKDILNRGNHSSQVLVLMNTQNITEPMLPGWDPGNADSVAIITNVIKVLVQETARTAAYNSTTATAAKMYATGRMEVSNTFPPLYSVAQCTPDLQPDDCWDCLQNISNMTTTYFAGLQGGRIIDLWCNFRYETYPFYKGQPMRRIGSSGTVVPTSSNATAPPLGEKHKRRSKVLVVAAVVTLVGSFFCVILCFVLVRKYKKGKVSSQGNLNMQTDEEALAWGREACSSEFTFFDLSQVLDATNNFSEENKLGKGGFGPVYKGLCSDGSEIAVKRLASHSGQGLTEFRNEIQLIAKLQHTNLVRLLGCCYQGEEKILIYEYLPNKSLDFFIFDEQRRVTLNWNKRLAIIEGIAQGLLYLHKHSRLRVIHRDLKASNILLDCEMNPKISDFGLARIFSSKDTEENTKRIVGTYGCMAPEYASEGLFSIKSDVFSFGVLILEIVTGKKNSGFHQCGDFFTLLGYAWQLWKEERWLELVDASLTADLHALQMMRCINIALLCVQENAADRPTMSDVVVMLSSENMTLSEPNHPAYFHIRVTKEEASTANEPSSVNNVTVSILCAR</sequence>
<evidence type="ECO:0000256" key="17">
    <source>
        <dbReference type="SAM" id="Phobius"/>
    </source>
</evidence>
<dbReference type="PANTHER" id="PTHR27002:SF1058">
    <property type="entry name" value="OS01G0568800 PROTEIN"/>
    <property type="match status" value="1"/>
</dbReference>
<feature type="domain" description="Gnk2-homologous" evidence="20">
    <location>
        <begin position="148"/>
        <end position="260"/>
    </location>
</feature>
<evidence type="ECO:0000256" key="16">
    <source>
        <dbReference type="ARBA" id="ARBA00048679"/>
    </source>
</evidence>
<dbReference type="GO" id="GO:0006950">
    <property type="term" value="P:response to stress"/>
    <property type="evidence" value="ECO:0007669"/>
    <property type="project" value="UniProtKB-ARBA"/>
</dbReference>
<evidence type="ECO:0000256" key="7">
    <source>
        <dbReference type="ARBA" id="ARBA00022737"/>
    </source>
</evidence>
<keyword evidence="8" id="KW-0547">Nucleotide-binding</keyword>
<name>A0A6G1C2V3_9ORYZ</name>
<keyword evidence="6 18" id="KW-0732">Signal</keyword>
<keyword evidence="5 17" id="KW-0812">Transmembrane</keyword>
<dbReference type="InterPro" id="IPR008271">
    <property type="entry name" value="Ser/Thr_kinase_AS"/>
</dbReference>
<dbReference type="Gene3D" id="1.10.510.10">
    <property type="entry name" value="Transferase(Phosphotransferase) domain 1"/>
    <property type="match status" value="1"/>
</dbReference>
<accession>A0A6G1C2V3</accession>
<dbReference type="Gene3D" id="3.30.200.20">
    <property type="entry name" value="Phosphorylase Kinase, domain 1"/>
    <property type="match status" value="1"/>
</dbReference>
<comment type="catalytic activity">
    <reaction evidence="15">
        <text>L-threonyl-[protein] + ATP = O-phospho-L-threonyl-[protein] + ADP + H(+)</text>
        <dbReference type="Rhea" id="RHEA:46608"/>
        <dbReference type="Rhea" id="RHEA-COMP:11060"/>
        <dbReference type="Rhea" id="RHEA-COMP:11605"/>
        <dbReference type="ChEBI" id="CHEBI:15378"/>
        <dbReference type="ChEBI" id="CHEBI:30013"/>
        <dbReference type="ChEBI" id="CHEBI:30616"/>
        <dbReference type="ChEBI" id="CHEBI:61977"/>
        <dbReference type="ChEBI" id="CHEBI:456216"/>
        <dbReference type="EC" id="2.7.11.1"/>
    </reaction>
</comment>
<gene>
    <name evidence="21" type="ORF">E2562_004983</name>
</gene>
<dbReference type="GO" id="GO:0005886">
    <property type="term" value="C:plasma membrane"/>
    <property type="evidence" value="ECO:0007669"/>
    <property type="project" value="TreeGrafter"/>
</dbReference>
<dbReference type="Proteomes" id="UP000479710">
    <property type="component" value="Unassembled WGS sequence"/>
</dbReference>
<evidence type="ECO:0000256" key="2">
    <source>
        <dbReference type="ARBA" id="ARBA00012513"/>
    </source>
</evidence>
<keyword evidence="13" id="KW-1015">Disulfide bond</keyword>
<dbReference type="CDD" id="cd23509">
    <property type="entry name" value="Gnk2-like"/>
    <property type="match status" value="2"/>
</dbReference>
<comment type="catalytic activity">
    <reaction evidence="16">
        <text>L-seryl-[protein] + ATP = O-phospho-L-seryl-[protein] + ADP + H(+)</text>
        <dbReference type="Rhea" id="RHEA:17989"/>
        <dbReference type="Rhea" id="RHEA-COMP:9863"/>
        <dbReference type="Rhea" id="RHEA-COMP:11604"/>
        <dbReference type="ChEBI" id="CHEBI:15378"/>
        <dbReference type="ChEBI" id="CHEBI:29999"/>
        <dbReference type="ChEBI" id="CHEBI:30616"/>
        <dbReference type="ChEBI" id="CHEBI:83421"/>
        <dbReference type="ChEBI" id="CHEBI:456216"/>
        <dbReference type="EC" id="2.7.11.1"/>
    </reaction>
</comment>
<keyword evidence="9" id="KW-0418">Kinase</keyword>
<keyword evidence="11 17" id="KW-1133">Transmembrane helix</keyword>
<dbReference type="FunFam" id="1.10.510.10:FF:000129">
    <property type="entry name" value="cysteine-rich receptor-like protein kinase 10"/>
    <property type="match status" value="1"/>
</dbReference>
<comment type="caution">
    <text evidence="21">The sequence shown here is derived from an EMBL/GenBank/DDBJ whole genome shotgun (WGS) entry which is preliminary data.</text>
</comment>
<comment type="subcellular location">
    <subcellularLocation>
        <location evidence="1">Membrane</location>
        <topology evidence="1">Single-pass membrane protein</topology>
    </subcellularLocation>
</comment>
<keyword evidence="10" id="KW-0067">ATP-binding</keyword>
<dbReference type="InterPro" id="IPR000719">
    <property type="entry name" value="Prot_kinase_dom"/>
</dbReference>
<evidence type="ECO:0000259" key="19">
    <source>
        <dbReference type="PROSITE" id="PS50011"/>
    </source>
</evidence>
<evidence type="ECO:0000256" key="3">
    <source>
        <dbReference type="ARBA" id="ARBA00022527"/>
    </source>
</evidence>
<protein>
    <recommendedName>
        <fullName evidence="2">non-specific serine/threonine protein kinase</fullName>
        <ecNumber evidence="2">2.7.11.1</ecNumber>
    </recommendedName>
</protein>
<evidence type="ECO:0000256" key="11">
    <source>
        <dbReference type="ARBA" id="ARBA00022989"/>
    </source>
</evidence>
<evidence type="ECO:0000256" key="4">
    <source>
        <dbReference type="ARBA" id="ARBA00022679"/>
    </source>
</evidence>
<dbReference type="AlphaFoldDB" id="A0A6G1C2V3"/>
<reference evidence="21 22" key="1">
    <citation type="submission" date="2019-11" db="EMBL/GenBank/DDBJ databases">
        <title>Whole genome sequence of Oryza granulata.</title>
        <authorList>
            <person name="Li W."/>
        </authorList>
    </citation>
    <scope>NUCLEOTIDE SEQUENCE [LARGE SCALE GENOMIC DNA]</scope>
    <source>
        <strain evidence="22">cv. Menghai</strain>
        <tissue evidence="21">Leaf</tissue>
    </source>
</reference>
<keyword evidence="4" id="KW-0808">Transferase</keyword>
<evidence type="ECO:0000256" key="9">
    <source>
        <dbReference type="ARBA" id="ARBA00022777"/>
    </source>
</evidence>
<feature type="chain" id="PRO_5026209507" description="non-specific serine/threonine protein kinase" evidence="18">
    <location>
        <begin position="20"/>
        <end position="685"/>
    </location>
</feature>
<proteinExistence type="predicted"/>
<dbReference type="PANTHER" id="PTHR27002">
    <property type="entry name" value="RECEPTOR-LIKE SERINE/THREONINE-PROTEIN KINASE SD1-8"/>
    <property type="match status" value="1"/>
</dbReference>
<evidence type="ECO:0000256" key="6">
    <source>
        <dbReference type="ARBA" id="ARBA00022729"/>
    </source>
</evidence>
<dbReference type="EMBL" id="SPHZ02000010">
    <property type="protein sequence ID" value="KAF0894995.1"/>
    <property type="molecule type" value="Genomic_DNA"/>
</dbReference>
<dbReference type="InterPro" id="IPR001245">
    <property type="entry name" value="Ser-Thr/Tyr_kinase_cat_dom"/>
</dbReference>
<evidence type="ECO:0000313" key="21">
    <source>
        <dbReference type="EMBL" id="KAF0894995.1"/>
    </source>
</evidence>
<keyword evidence="12 17" id="KW-0472">Membrane</keyword>
<dbReference type="Gene3D" id="3.30.430.20">
    <property type="entry name" value="Gnk2 domain, C-X8-C-X2-C motif"/>
    <property type="match status" value="2"/>
</dbReference>
<evidence type="ECO:0000256" key="10">
    <source>
        <dbReference type="ARBA" id="ARBA00022840"/>
    </source>
</evidence>
<dbReference type="EC" id="2.7.11.1" evidence="2"/>
<keyword evidence="7" id="KW-0677">Repeat</keyword>